<keyword evidence="2" id="KW-1133">Transmembrane helix</keyword>
<evidence type="ECO:0000313" key="5">
    <source>
        <dbReference type="EMBL" id="KAL1138268.1"/>
    </source>
</evidence>
<feature type="compositionally biased region" description="Low complexity" evidence="1">
    <location>
        <begin position="1679"/>
        <end position="1690"/>
    </location>
</feature>
<comment type="caution">
    <text evidence="5">The sequence shown here is derived from an EMBL/GenBank/DDBJ whole genome shotgun (WGS) entry which is preliminary data.</text>
</comment>
<dbReference type="EMBL" id="JBFDAA010000004">
    <property type="protein sequence ID" value="KAL1138268.1"/>
    <property type="molecule type" value="Genomic_DNA"/>
</dbReference>
<sequence>MDSNFAWLLCSLVTAMVWVVYITYYNSRVAGYIITRVLNRLYVTNGYFKVGSFTLCCLSGKIMFRDIVYITHDYTVRVQDGWTIFRWWRAYVPKDVSEDLSHSDTRLSVMLNGFELHVYNRCDVYSRLEKLFGLDASIIPNDNTLSNIVPAEPLMLELANGDVVESAPPIWGMDIKCGKCTDFSYGPWADRQREHLFKLFFPQDYQSLTVTRPPLPGEKRQVQSFDIRLSTLNDSTIDILFSKNKETNAVHITIGPGSYLDVTIPWVVSSDGYTTKVNGQLLHLEATTSLQYRSLVKSETLEFTVQSHFPKKWNDHQEWLLNLTGCKATVWFIYAHKEFFQELVADWSSKARPDLLHFIPYTWRLTLLMKEFEFIMPANEYNWVDCSSQSHENMYIAFCGDLFDFSFDLPFVDFLPLNLPLRFWIQGEGMDLALYLPEVYTSRCTLLSLDKNAKLLGRDGNLMSPRSTDSNRKWRNICQRRDGWLDCWSVPIVALSINYLYHPMPPLGPPPQADITTPEKEEILLSPMRIPHTRKSPVIRNWQQNGQKFDPMTLPPDKVSLELEIGPSVLLIYGSWIRGFVNLKENIFGDDQMFTDMNDAPEFRVTPSNPSKAPQTPSCSSEGTPKEEFDPRKYRPLDVSVSITMHDIQAQLVKNCTDKDPPCPMILLERFGFEMKKGYKETQLQLLLSPAILLSCDKLSNRSSREKHLNQGHLMLSGFQLRGQAMFSDEGRSLEQETLEYAWLLEIQLGKFSGKMTSPQIYHVFTSLESLLLLTVDSENRLVPPQAPPPCHHGLVPVECPESEPSGTYRCPPPDQIKYRMVRLAVDAVDIYVVESGTVINLWAAPIRFSTCNLHGNQVKSGLTGVIPSVKVRQLIVTNQLSATNTTGSGRSQHRSNNEPDIWLEVGSVSFGPLVFEAAVSLSNTDHNLHLVQHRYLKTHDERTRRLWLLWPGEKVGKCGCIGGCSFFGSNLNGTRFFRPTKQDTVDGTNIAAFRINEMGKDPGFGQSILHDSQFVFHTPPYNSQDIYMCDPVGIWGDHLAKPNGVKPRFQCQMDPSESDHSLQQEQLVQRTVSMCSENQSEAFFSAEEELSQQGMVGGGTGGSRTSSLRHSAALSRHDSANKKRYGSDMSIVSGAVMPQSITTQVPRLCSHRSDHEIHTPQHRTDQDGVTVLLDSSDTHSISSTSFISAVSSQEDLTMVNLHMQVNKPIVESPLLMSSYVNHLSQVCCINWAQCSLPSGCDAFTVPLFQKTNDGRLVYVGMFIDALAPTVSSLHSLSVLNQVHLSCMGRVEATNILKHDQYLSQLQGGGSKRSTAEREGGPTSARGGHPHCVVEQCIATQIQATVILPKINIALLQASVVEEVISFSALDNIRDLTCVSLLAISFDAVTASFHCGKQTREVVETFERPAVLPSGVKKSGFAKSSKALLLGPRSTSSKHILTGEPVYIETSQKQQEEAVITLNISKIHAQLRRLHNECSLLKDAEITAIPTHCSKVMFTTRLATRVVEQDAPVRYSGVDDLSLVGLSDEKLGFIMFEGGMEGVFIKSRYGRFTPLCKTLQEDPSCQLYSVLQRFLLQSSTNIEDNLKETDLPHLSTLRQGVIVLSRQWKNILYTPLLLERNFKTRHNIVKPLNVTFAVPHADDVSQNIFSGTANNDESAGEDLYTWMAKQQEFVENKQHNQQQQYQQQQQQHHHHHHKSVRPPVNPDFLLLATGYSLYPMHDSLRLLDAHLIFEPLLSSLGVMPQQMISSSGTHTNSLDSWGSNISLIGSVDSMRIDIVVSEFGKPQDKNSKFWLEMPPESPAFVCERIGLELELCRLADTTIVEDLSKQRRNMLYVSRGQLKKHSSTVLNVSTSIRYISQQVNMPLLRLLLQISNMYQNVKETQSELREQQPTENKPTIAKTPPATVNGDTFLFVYCSFLEFQIL</sequence>
<dbReference type="Pfam" id="PF20413">
    <property type="entry name" value="BLTP1_N"/>
    <property type="match status" value="2"/>
</dbReference>
<dbReference type="Proteomes" id="UP001558652">
    <property type="component" value="Unassembled WGS sequence"/>
</dbReference>
<feature type="region of interest" description="Disordered" evidence="1">
    <location>
        <begin position="598"/>
        <end position="631"/>
    </location>
</feature>
<dbReference type="InterPro" id="IPR047104">
    <property type="entry name" value="BLTP1_N"/>
</dbReference>
<dbReference type="PANTHER" id="PTHR31640:SF1">
    <property type="entry name" value="BRIDGE-LIKE LIPID TRANSFER PROTEIN FAMILY MEMBER 1"/>
    <property type="match status" value="1"/>
</dbReference>
<proteinExistence type="predicted"/>
<keyword evidence="2" id="KW-0472">Membrane</keyword>
<dbReference type="PANTHER" id="PTHR31640">
    <property type="entry name" value="TRANSMEMBRANE PROTEIN KIAA1109"/>
    <property type="match status" value="1"/>
</dbReference>
<accession>A0ABD0Z7P9</accession>
<name>A0ABD0Z7P9_9HEMI</name>
<feature type="domain" description="Bridge-like lipid transfer protein family member 1 middle region" evidence="4">
    <location>
        <begin position="1263"/>
        <end position="1546"/>
    </location>
</feature>
<evidence type="ECO:0000259" key="3">
    <source>
        <dbReference type="Pfam" id="PF20413"/>
    </source>
</evidence>
<feature type="region of interest" description="Disordered" evidence="1">
    <location>
        <begin position="1676"/>
        <end position="1702"/>
    </location>
</feature>
<feature type="region of interest" description="Disordered" evidence="1">
    <location>
        <begin position="1306"/>
        <end position="1327"/>
    </location>
</feature>
<keyword evidence="6" id="KW-1185">Reference proteome</keyword>
<dbReference type="InterPro" id="IPR033616">
    <property type="entry name" value="BLTP1"/>
</dbReference>
<protein>
    <recommendedName>
        <fullName evidence="7">Fragile site-associated protein C-terminal domain-containing protein</fullName>
    </recommendedName>
</protein>
<feature type="region of interest" description="Disordered" evidence="1">
    <location>
        <begin position="1883"/>
        <end position="1904"/>
    </location>
</feature>
<feature type="compositionally biased region" description="Basic residues" evidence="1">
    <location>
        <begin position="1691"/>
        <end position="1700"/>
    </location>
</feature>
<feature type="compositionally biased region" description="Polar residues" evidence="1">
    <location>
        <begin position="606"/>
        <end position="623"/>
    </location>
</feature>
<keyword evidence="2" id="KW-0812">Transmembrane</keyword>
<feature type="domain" description="Bridge-like lipid transfer protein family member 1 N-terminal" evidence="3">
    <location>
        <begin position="2"/>
        <end position="142"/>
    </location>
</feature>
<evidence type="ECO:0000256" key="1">
    <source>
        <dbReference type="SAM" id="MobiDB-lite"/>
    </source>
</evidence>
<feature type="transmembrane region" description="Helical" evidence="2">
    <location>
        <begin position="6"/>
        <end position="25"/>
    </location>
</feature>
<dbReference type="Pfam" id="PF25039">
    <property type="entry name" value="BLTP1_M"/>
    <property type="match status" value="2"/>
</dbReference>
<feature type="domain" description="Bridge-like lipid transfer protein family member 1 middle region" evidence="4">
    <location>
        <begin position="1722"/>
        <end position="1894"/>
    </location>
</feature>
<evidence type="ECO:0000313" key="6">
    <source>
        <dbReference type="Proteomes" id="UP001558652"/>
    </source>
</evidence>
<gene>
    <name evidence="5" type="ORF">AAG570_009957</name>
</gene>
<evidence type="ECO:0008006" key="7">
    <source>
        <dbReference type="Google" id="ProtNLM"/>
    </source>
</evidence>
<organism evidence="5 6">
    <name type="scientific">Ranatra chinensis</name>
    <dbReference type="NCBI Taxonomy" id="642074"/>
    <lineage>
        <taxon>Eukaryota</taxon>
        <taxon>Metazoa</taxon>
        <taxon>Ecdysozoa</taxon>
        <taxon>Arthropoda</taxon>
        <taxon>Hexapoda</taxon>
        <taxon>Insecta</taxon>
        <taxon>Pterygota</taxon>
        <taxon>Neoptera</taxon>
        <taxon>Paraneoptera</taxon>
        <taxon>Hemiptera</taxon>
        <taxon>Heteroptera</taxon>
        <taxon>Panheteroptera</taxon>
        <taxon>Nepomorpha</taxon>
        <taxon>Nepidae</taxon>
        <taxon>Ranatrinae</taxon>
        <taxon>Ranatra</taxon>
    </lineage>
</organism>
<reference evidence="5 6" key="1">
    <citation type="submission" date="2024-07" db="EMBL/GenBank/DDBJ databases">
        <title>Chromosome-level genome assembly of the water stick insect Ranatra chinensis (Heteroptera: Nepidae).</title>
        <authorList>
            <person name="Liu X."/>
        </authorList>
    </citation>
    <scope>NUCLEOTIDE SEQUENCE [LARGE SCALE GENOMIC DNA]</scope>
    <source>
        <strain evidence="5">Cailab_2021Rc</strain>
        <tissue evidence="5">Muscle</tissue>
    </source>
</reference>
<evidence type="ECO:0000256" key="2">
    <source>
        <dbReference type="SAM" id="Phobius"/>
    </source>
</evidence>
<dbReference type="InterPro" id="IPR056741">
    <property type="entry name" value="BLTP1_M"/>
</dbReference>
<evidence type="ECO:0000259" key="4">
    <source>
        <dbReference type="Pfam" id="PF25039"/>
    </source>
</evidence>
<feature type="domain" description="Bridge-like lipid transfer protein family member 1 N-terminal" evidence="3">
    <location>
        <begin position="165"/>
        <end position="953"/>
    </location>
</feature>